<accession>A0A158G1X8</accession>
<name>A0A158G1X8_9BURK</name>
<reference evidence="1" key="1">
    <citation type="submission" date="2016-01" db="EMBL/GenBank/DDBJ databases">
        <authorList>
            <person name="Peeters Charlotte."/>
        </authorList>
    </citation>
    <scope>NUCLEOTIDE SEQUENCE</scope>
    <source>
        <strain evidence="1">LMG 22936</strain>
    </source>
</reference>
<dbReference type="AlphaFoldDB" id="A0A158G1X8"/>
<dbReference type="STRING" id="326475.AWB66_01514"/>
<gene>
    <name evidence="1" type="ORF">AWB66_01514</name>
</gene>
<dbReference type="Proteomes" id="UP000054717">
    <property type="component" value="Unassembled WGS sequence"/>
</dbReference>
<dbReference type="RefSeq" id="WP_159462886.1">
    <property type="nucleotide sequence ID" value="NZ_FCNZ02000004.1"/>
</dbReference>
<evidence type="ECO:0000313" key="2">
    <source>
        <dbReference type="Proteomes" id="UP000054717"/>
    </source>
</evidence>
<dbReference type="InterPro" id="IPR018330">
    <property type="entry name" value="RecT_fam"/>
</dbReference>
<dbReference type="Pfam" id="PF03837">
    <property type="entry name" value="RecT"/>
    <property type="match status" value="1"/>
</dbReference>
<keyword evidence="2" id="KW-1185">Reference proteome</keyword>
<protein>
    <recommendedName>
        <fullName evidence="3">RecT family protein</fullName>
    </recommendedName>
</protein>
<dbReference type="GO" id="GO:0006259">
    <property type="term" value="P:DNA metabolic process"/>
    <property type="evidence" value="ECO:0007669"/>
    <property type="project" value="InterPro"/>
</dbReference>
<comment type="caution">
    <text evidence="1">The sequence shown here is derived from an EMBL/GenBank/DDBJ whole genome shotgun (WGS) entry which is preliminary data.</text>
</comment>
<sequence length="264" mass="29104">MSDLIPAQSFDLSPKSLEEALKFADYLADSSIVPKDFQQKPGNILVAIQWGMELGLKPMQAMQNIAVINGRPSLWGDAVLALVRASPLCEYVYESFENGTAMCRVKRRGEDEQFRTFSEADAKQAGLIGKQGPWAQYPQRMKQMRARAFALRDVFPDVLKGMPIAEEVSDFATEKDITPRGKQTPTQIAQAAQQSAQIARTDKHENMIADLELIAKEGGPEPLAAAWGRMTKEDRKAIGPDELNRLKAMAGAEDVTPNEGASHE</sequence>
<evidence type="ECO:0000313" key="1">
    <source>
        <dbReference type="EMBL" id="SAL26138.1"/>
    </source>
</evidence>
<proteinExistence type="predicted"/>
<dbReference type="GO" id="GO:0003677">
    <property type="term" value="F:DNA binding"/>
    <property type="evidence" value="ECO:0007669"/>
    <property type="project" value="InterPro"/>
</dbReference>
<organism evidence="1 2">
    <name type="scientific">Caballeronia telluris</name>
    <dbReference type="NCBI Taxonomy" id="326475"/>
    <lineage>
        <taxon>Bacteria</taxon>
        <taxon>Pseudomonadati</taxon>
        <taxon>Pseudomonadota</taxon>
        <taxon>Betaproteobacteria</taxon>
        <taxon>Burkholderiales</taxon>
        <taxon>Burkholderiaceae</taxon>
        <taxon>Caballeronia</taxon>
    </lineage>
</organism>
<evidence type="ECO:0008006" key="3">
    <source>
        <dbReference type="Google" id="ProtNLM"/>
    </source>
</evidence>
<dbReference type="EMBL" id="FCNZ02000004">
    <property type="protein sequence ID" value="SAL26138.1"/>
    <property type="molecule type" value="Genomic_DNA"/>
</dbReference>